<dbReference type="InterPro" id="IPR023187">
    <property type="entry name" value="Tscrpt_reg_MarR-type_CS"/>
</dbReference>
<dbReference type="RefSeq" id="WP_136773404.1">
    <property type="nucleotide sequence ID" value="NZ_CP156074.1"/>
</dbReference>
<evidence type="ECO:0000313" key="6">
    <source>
        <dbReference type="Proteomes" id="UP000310016"/>
    </source>
</evidence>
<dbReference type="SMART" id="SM00347">
    <property type="entry name" value="HTH_MARR"/>
    <property type="match status" value="1"/>
</dbReference>
<dbReference type="InterPro" id="IPR036390">
    <property type="entry name" value="WH_DNA-bd_sf"/>
</dbReference>
<keyword evidence="2" id="KW-0238">DNA-binding</keyword>
<dbReference type="Gene3D" id="1.10.10.10">
    <property type="entry name" value="Winged helix-like DNA-binding domain superfamily/Winged helix DNA-binding domain"/>
    <property type="match status" value="1"/>
</dbReference>
<keyword evidence="3" id="KW-0804">Transcription</keyword>
<sequence length="161" mass="17800">MSFEQRIEQVLGIYPNAPGPALRASRLLFRVGHLLEARINAALVPHGLDMRGYLALVVLDTEGPSLNPSELGVTLDASRVQVTRLLDRLENAGLLQRQHSSRDRRSLDLELTDTGRARYRHAMADVHAAYAACWSALQPERIDALVTDLAAMNDALEPQQP</sequence>
<dbReference type="PROSITE" id="PS50995">
    <property type="entry name" value="HTH_MARR_2"/>
    <property type="match status" value="1"/>
</dbReference>
<dbReference type="PANTHER" id="PTHR33164">
    <property type="entry name" value="TRANSCRIPTIONAL REGULATOR, MARR FAMILY"/>
    <property type="match status" value="1"/>
</dbReference>
<evidence type="ECO:0000256" key="2">
    <source>
        <dbReference type="ARBA" id="ARBA00023125"/>
    </source>
</evidence>
<dbReference type="PRINTS" id="PR00598">
    <property type="entry name" value="HTHMARR"/>
</dbReference>
<dbReference type="GO" id="GO:0003700">
    <property type="term" value="F:DNA-binding transcription factor activity"/>
    <property type="evidence" value="ECO:0007669"/>
    <property type="project" value="InterPro"/>
</dbReference>
<dbReference type="EMBL" id="SUMF01000010">
    <property type="protein sequence ID" value="TJZ73288.1"/>
    <property type="molecule type" value="Genomic_DNA"/>
</dbReference>
<dbReference type="Proteomes" id="UP000310016">
    <property type="component" value="Unassembled WGS sequence"/>
</dbReference>
<accession>A0A4V5MQN8</accession>
<dbReference type="GO" id="GO:0003677">
    <property type="term" value="F:DNA binding"/>
    <property type="evidence" value="ECO:0007669"/>
    <property type="project" value="UniProtKB-KW"/>
</dbReference>
<comment type="caution">
    <text evidence="5">The sequence shown here is derived from an EMBL/GenBank/DDBJ whole genome shotgun (WGS) entry which is preliminary data.</text>
</comment>
<proteinExistence type="predicted"/>
<protein>
    <submittedName>
        <fullName evidence="5">MarR family transcriptional regulator</fullName>
    </submittedName>
</protein>
<keyword evidence="1" id="KW-0805">Transcription regulation</keyword>
<gene>
    <name evidence="5" type="ORF">FAZ21_10510</name>
</gene>
<name>A0A4V5MQN8_9NEIS</name>
<dbReference type="PROSITE" id="PS01117">
    <property type="entry name" value="HTH_MARR_1"/>
    <property type="match status" value="1"/>
</dbReference>
<feature type="domain" description="HTH marR-type" evidence="4">
    <location>
        <begin position="21"/>
        <end position="154"/>
    </location>
</feature>
<keyword evidence="6" id="KW-1185">Reference proteome</keyword>
<dbReference type="InterPro" id="IPR036388">
    <property type="entry name" value="WH-like_DNA-bd_sf"/>
</dbReference>
<dbReference type="GO" id="GO:0006950">
    <property type="term" value="P:response to stress"/>
    <property type="evidence" value="ECO:0007669"/>
    <property type="project" value="TreeGrafter"/>
</dbReference>
<dbReference type="Pfam" id="PF12802">
    <property type="entry name" value="MarR_2"/>
    <property type="match status" value="1"/>
</dbReference>
<reference evidence="5 6" key="1">
    <citation type="submission" date="2019-04" db="EMBL/GenBank/DDBJ databases">
        <title>Chitiniphilus eburnea sp. nov., a novel chitinolytic bacterium isolated from aquaculture sludge.</title>
        <authorList>
            <person name="Sheng M."/>
        </authorList>
    </citation>
    <scope>NUCLEOTIDE SEQUENCE [LARGE SCALE GENOMIC DNA]</scope>
    <source>
        <strain evidence="5 6">HX-2-15</strain>
    </source>
</reference>
<organism evidence="5 6">
    <name type="scientific">Chitiniphilus eburneus</name>
    <dbReference type="NCBI Taxonomy" id="2571148"/>
    <lineage>
        <taxon>Bacteria</taxon>
        <taxon>Pseudomonadati</taxon>
        <taxon>Pseudomonadota</taxon>
        <taxon>Betaproteobacteria</taxon>
        <taxon>Neisseriales</taxon>
        <taxon>Chitinibacteraceae</taxon>
        <taxon>Chitiniphilus</taxon>
    </lineage>
</organism>
<evidence type="ECO:0000256" key="1">
    <source>
        <dbReference type="ARBA" id="ARBA00023015"/>
    </source>
</evidence>
<dbReference type="PANTHER" id="PTHR33164:SF43">
    <property type="entry name" value="HTH-TYPE TRANSCRIPTIONAL REPRESSOR YETL"/>
    <property type="match status" value="1"/>
</dbReference>
<dbReference type="InterPro" id="IPR039422">
    <property type="entry name" value="MarR/SlyA-like"/>
</dbReference>
<dbReference type="InterPro" id="IPR000835">
    <property type="entry name" value="HTH_MarR-typ"/>
</dbReference>
<dbReference type="SUPFAM" id="SSF46785">
    <property type="entry name" value="Winged helix' DNA-binding domain"/>
    <property type="match status" value="1"/>
</dbReference>
<evidence type="ECO:0000313" key="5">
    <source>
        <dbReference type="EMBL" id="TJZ73288.1"/>
    </source>
</evidence>
<dbReference type="AlphaFoldDB" id="A0A4V5MQN8"/>
<evidence type="ECO:0000259" key="4">
    <source>
        <dbReference type="PROSITE" id="PS50995"/>
    </source>
</evidence>
<evidence type="ECO:0000256" key="3">
    <source>
        <dbReference type="ARBA" id="ARBA00023163"/>
    </source>
</evidence>
<dbReference type="OrthoDB" id="8590701at2"/>